<keyword evidence="3" id="KW-1185">Reference proteome</keyword>
<dbReference type="PANTHER" id="PTHR11918:SF45">
    <property type="entry name" value="THREONYLCARBAMOYLADENOSINE TRNA METHYLTHIOTRANSFERASE"/>
    <property type="match status" value="1"/>
</dbReference>
<sequence length="541" mass="63245">MKREYTFAEFRKTSPGNSYRYRYYLWISRSTYHSFTLDQTGTPAALMKRVPTLEVKKRSRSLTSLFESFTPYTGMEVGLCTSSTSSCTGPSWKQMVCDWRVVNQIPLLETMLRKSDASSGKECDPRGVPEKEIQSPSITFSFVENHQDQKWWALWSLLWLSLHTPEENKLKDESLQRSHKLDWAQLGAPTRVQSPLSQTRCLYVNDGERLIFIKTSLQALVRSVFIRLSVGEIRQLKWLVHKHSTLLSSRSTRVLYFTNRYTFLIQALDAWWEHGIYSSSKLCPLIRELTLHDWCVFYEVLSSAFANRADFLSALLLPKLHGRLNLYDLEGVCLDDGVTGMKIWKVLRDLWQRYISWVKVCLHCSDLNYAVRLKRVRAVETLKLYDKGVICFSFAVEEGVKCSSAMACEQRFKQDCLGCQQKKLKVQRWNKTWNCYAHCINYYRSLMWLMISHFHITVLHQQSLKFIPSGVKSMLAQPFADNSRGMLVVSHYPRGYNNIKHRTWVIRLQLFSECIFHFNDYKSVSHWMEQRVGGGGLWLWL</sequence>
<accession>D8TDA0</accession>
<dbReference type="EMBL" id="GL377728">
    <property type="protein sequence ID" value="EFJ05343.1"/>
    <property type="molecule type" value="Genomic_DNA"/>
</dbReference>
<proteinExistence type="predicted"/>
<dbReference type="InParanoid" id="D8TDA0"/>
<organism evidence="3">
    <name type="scientific">Selaginella moellendorffii</name>
    <name type="common">Spikemoss</name>
    <dbReference type="NCBI Taxonomy" id="88036"/>
    <lineage>
        <taxon>Eukaryota</taxon>
        <taxon>Viridiplantae</taxon>
        <taxon>Streptophyta</taxon>
        <taxon>Embryophyta</taxon>
        <taxon>Tracheophyta</taxon>
        <taxon>Lycopodiopsida</taxon>
        <taxon>Selaginellales</taxon>
        <taxon>Selaginellaceae</taxon>
        <taxon>Selaginella</taxon>
    </lineage>
</organism>
<dbReference type="Gramene" id="EFJ05343">
    <property type="protein sequence ID" value="EFJ05343"/>
    <property type="gene ID" value="SELMODRAFT_431631"/>
</dbReference>
<name>D8TDA0_SELML</name>
<dbReference type="Proteomes" id="UP000001514">
    <property type="component" value="Unassembled WGS sequence"/>
</dbReference>
<dbReference type="GO" id="GO:0035598">
    <property type="term" value="F:tRNA (N(6)-L-threonylcarbamoyladenosine(37)-C(2))-methylthiotransferase activity"/>
    <property type="evidence" value="ECO:0000318"/>
    <property type="project" value="GO_Central"/>
</dbReference>
<dbReference type="HOGENOM" id="CLU_503827_0_0_1"/>
<evidence type="ECO:0000313" key="2">
    <source>
        <dbReference type="EMBL" id="EFJ05343.1"/>
    </source>
</evidence>
<dbReference type="GO" id="GO:0005783">
    <property type="term" value="C:endoplasmic reticulum"/>
    <property type="evidence" value="ECO:0000318"/>
    <property type="project" value="GO_Central"/>
</dbReference>
<reference evidence="2 3" key="1">
    <citation type="journal article" date="2011" name="Science">
        <title>The Selaginella genome identifies genetic changes associated with the evolution of vascular plants.</title>
        <authorList>
            <person name="Banks J.A."/>
            <person name="Nishiyama T."/>
            <person name="Hasebe M."/>
            <person name="Bowman J.L."/>
            <person name="Gribskov M."/>
            <person name="dePamphilis C."/>
            <person name="Albert V.A."/>
            <person name="Aono N."/>
            <person name="Aoyama T."/>
            <person name="Ambrose B.A."/>
            <person name="Ashton N.W."/>
            <person name="Axtell M.J."/>
            <person name="Barker E."/>
            <person name="Barker M.S."/>
            <person name="Bennetzen J.L."/>
            <person name="Bonawitz N.D."/>
            <person name="Chapple C."/>
            <person name="Cheng C."/>
            <person name="Correa L.G."/>
            <person name="Dacre M."/>
            <person name="DeBarry J."/>
            <person name="Dreyer I."/>
            <person name="Elias M."/>
            <person name="Engstrom E.M."/>
            <person name="Estelle M."/>
            <person name="Feng L."/>
            <person name="Finet C."/>
            <person name="Floyd S.K."/>
            <person name="Frommer W.B."/>
            <person name="Fujita T."/>
            <person name="Gramzow L."/>
            <person name="Gutensohn M."/>
            <person name="Harholt J."/>
            <person name="Hattori M."/>
            <person name="Heyl A."/>
            <person name="Hirai T."/>
            <person name="Hiwatashi Y."/>
            <person name="Ishikawa M."/>
            <person name="Iwata M."/>
            <person name="Karol K.G."/>
            <person name="Koehler B."/>
            <person name="Kolukisaoglu U."/>
            <person name="Kubo M."/>
            <person name="Kurata T."/>
            <person name="Lalonde S."/>
            <person name="Li K."/>
            <person name="Li Y."/>
            <person name="Litt A."/>
            <person name="Lyons E."/>
            <person name="Manning G."/>
            <person name="Maruyama T."/>
            <person name="Michael T.P."/>
            <person name="Mikami K."/>
            <person name="Miyazaki S."/>
            <person name="Morinaga S."/>
            <person name="Murata T."/>
            <person name="Mueller-Roeber B."/>
            <person name="Nelson D.R."/>
            <person name="Obara M."/>
            <person name="Oguri Y."/>
            <person name="Olmstead R.G."/>
            <person name="Onodera N."/>
            <person name="Petersen B.L."/>
            <person name="Pils B."/>
            <person name="Prigge M."/>
            <person name="Rensing S.A."/>
            <person name="Riano-Pachon D.M."/>
            <person name="Roberts A.W."/>
            <person name="Sato Y."/>
            <person name="Scheller H.V."/>
            <person name="Schulz B."/>
            <person name="Schulz C."/>
            <person name="Shakirov E.V."/>
            <person name="Shibagaki N."/>
            <person name="Shinohara N."/>
            <person name="Shippen D.E."/>
            <person name="Soerensen I."/>
            <person name="Sotooka R."/>
            <person name="Sugimoto N."/>
            <person name="Sugita M."/>
            <person name="Sumikawa N."/>
            <person name="Tanurdzic M."/>
            <person name="Theissen G."/>
            <person name="Ulvskov P."/>
            <person name="Wakazuki S."/>
            <person name="Weng J.K."/>
            <person name="Willats W.W."/>
            <person name="Wipf D."/>
            <person name="Wolf P.G."/>
            <person name="Yang L."/>
            <person name="Zimmer A.D."/>
            <person name="Zhu Q."/>
            <person name="Mitros T."/>
            <person name="Hellsten U."/>
            <person name="Loque D."/>
            <person name="Otillar R."/>
            <person name="Salamov A."/>
            <person name="Schmutz J."/>
            <person name="Shapiro H."/>
            <person name="Lindquist E."/>
            <person name="Lucas S."/>
            <person name="Rokhsar D."/>
            <person name="Grigoriev I.V."/>
        </authorList>
    </citation>
    <scope>NUCLEOTIDE SEQUENCE [LARGE SCALE GENOMIC DNA]</scope>
</reference>
<dbReference type="GO" id="GO:0035600">
    <property type="term" value="P:tRNA methylthiolation"/>
    <property type="evidence" value="ECO:0000318"/>
    <property type="project" value="GO_Central"/>
</dbReference>
<dbReference type="KEGG" id="smo:SELMODRAFT_431631"/>
<protein>
    <submittedName>
        <fullName evidence="2">Uncharacterized protein</fullName>
    </submittedName>
</protein>
<gene>
    <name evidence="2" type="ORF">SELMODRAFT_431631</name>
</gene>
<evidence type="ECO:0000256" key="1">
    <source>
        <dbReference type="ARBA" id="ARBA00022679"/>
    </source>
</evidence>
<dbReference type="PANTHER" id="PTHR11918">
    <property type="entry name" value="RADICAL SAM PROTEINS"/>
    <property type="match status" value="1"/>
</dbReference>
<dbReference type="STRING" id="88036.D8TDA0"/>
<evidence type="ECO:0000313" key="3">
    <source>
        <dbReference type="Proteomes" id="UP000001514"/>
    </source>
</evidence>
<keyword evidence="1" id="KW-0808">Transferase</keyword>
<dbReference type="AlphaFoldDB" id="D8TDA0"/>